<organism evidence="2 3">
    <name type="scientific">Protopolystoma xenopodis</name>
    <dbReference type="NCBI Taxonomy" id="117903"/>
    <lineage>
        <taxon>Eukaryota</taxon>
        <taxon>Metazoa</taxon>
        <taxon>Spiralia</taxon>
        <taxon>Lophotrochozoa</taxon>
        <taxon>Platyhelminthes</taxon>
        <taxon>Monogenea</taxon>
        <taxon>Polyopisthocotylea</taxon>
        <taxon>Polystomatidea</taxon>
        <taxon>Polystomatidae</taxon>
        <taxon>Protopolystoma</taxon>
    </lineage>
</organism>
<dbReference type="AlphaFoldDB" id="A0A448X8V1"/>
<reference evidence="2" key="1">
    <citation type="submission" date="2018-11" db="EMBL/GenBank/DDBJ databases">
        <authorList>
            <consortium name="Pathogen Informatics"/>
        </authorList>
    </citation>
    <scope>NUCLEOTIDE SEQUENCE</scope>
</reference>
<keyword evidence="1" id="KW-0472">Membrane</keyword>
<protein>
    <submittedName>
        <fullName evidence="2">Uncharacterized protein</fullName>
    </submittedName>
</protein>
<keyword evidence="1" id="KW-0812">Transmembrane</keyword>
<keyword evidence="1" id="KW-1133">Transmembrane helix</keyword>
<dbReference type="Proteomes" id="UP000784294">
    <property type="component" value="Unassembled WGS sequence"/>
</dbReference>
<gene>
    <name evidence="2" type="ORF">PXEA_LOCUS24479</name>
</gene>
<proteinExistence type="predicted"/>
<keyword evidence="3" id="KW-1185">Reference proteome</keyword>
<dbReference type="EMBL" id="CAAALY010117960">
    <property type="protein sequence ID" value="VEL31039.1"/>
    <property type="molecule type" value="Genomic_DNA"/>
</dbReference>
<evidence type="ECO:0000256" key="1">
    <source>
        <dbReference type="SAM" id="Phobius"/>
    </source>
</evidence>
<accession>A0A448X8V1</accession>
<feature type="transmembrane region" description="Helical" evidence="1">
    <location>
        <begin position="115"/>
        <end position="135"/>
    </location>
</feature>
<comment type="caution">
    <text evidence="2">The sequence shown here is derived from an EMBL/GenBank/DDBJ whole genome shotgun (WGS) entry which is preliminary data.</text>
</comment>
<sequence>MTAVAAAAAAAVTSALEQDVIRVHGQPGASSQLVETCADRMSLHTPTRRHNFFQPVHQSLATRAEKLSFGQEASEHSMEQSSLLSSQTTNRRHGVPDLMSLDTQRDNSIFGSFRWAFFVFIWFFIFISIYLNVYICMKGMANLM</sequence>
<evidence type="ECO:0000313" key="2">
    <source>
        <dbReference type="EMBL" id="VEL31039.1"/>
    </source>
</evidence>
<name>A0A448X8V1_9PLAT</name>
<evidence type="ECO:0000313" key="3">
    <source>
        <dbReference type="Proteomes" id="UP000784294"/>
    </source>
</evidence>